<evidence type="ECO:0000313" key="2">
    <source>
        <dbReference type="EMBL" id="TGL53981.1"/>
    </source>
</evidence>
<feature type="transmembrane region" description="Helical" evidence="1">
    <location>
        <begin position="246"/>
        <end position="274"/>
    </location>
</feature>
<dbReference type="OrthoDB" id="345570at2"/>
<dbReference type="Proteomes" id="UP000297609">
    <property type="component" value="Unassembled WGS sequence"/>
</dbReference>
<protein>
    <submittedName>
        <fullName evidence="2">DUF2079 domain-containing protein</fullName>
    </submittedName>
</protein>
<dbReference type="InterPro" id="IPR018650">
    <property type="entry name" value="STSV1_Orf64"/>
</dbReference>
<accession>A0A4R9JSE1</accession>
<feature type="transmembrane region" description="Helical" evidence="1">
    <location>
        <begin position="315"/>
        <end position="333"/>
    </location>
</feature>
<dbReference type="EMBL" id="RQGG01000020">
    <property type="protein sequence ID" value="TGL53981.1"/>
    <property type="molecule type" value="Genomic_DNA"/>
</dbReference>
<keyword evidence="1" id="KW-0472">Membrane</keyword>
<dbReference type="AlphaFoldDB" id="A0A4R9JSE1"/>
<feature type="transmembrane region" description="Helical" evidence="1">
    <location>
        <begin position="6"/>
        <end position="22"/>
    </location>
</feature>
<comment type="caution">
    <text evidence="2">The sequence shown here is derived from an EMBL/GenBank/DDBJ whole genome shotgun (WGS) entry which is preliminary data.</text>
</comment>
<feature type="transmembrane region" description="Helical" evidence="1">
    <location>
        <begin position="122"/>
        <end position="155"/>
    </location>
</feature>
<reference evidence="2" key="1">
    <citation type="journal article" date="2019" name="PLoS Negl. Trop. Dis.">
        <title>Revisiting the worldwide diversity of Leptospira species in the environment.</title>
        <authorList>
            <person name="Vincent A.T."/>
            <person name="Schiettekatte O."/>
            <person name="Bourhy P."/>
            <person name="Veyrier F.J."/>
            <person name="Picardeau M."/>
        </authorList>
    </citation>
    <scope>NUCLEOTIDE SEQUENCE [LARGE SCALE GENOMIC DNA]</scope>
    <source>
        <strain evidence="2">201702454</strain>
    </source>
</reference>
<feature type="transmembrane region" description="Helical" evidence="1">
    <location>
        <begin position="161"/>
        <end position="186"/>
    </location>
</feature>
<evidence type="ECO:0000256" key="1">
    <source>
        <dbReference type="SAM" id="Phobius"/>
    </source>
</evidence>
<keyword evidence="1" id="KW-1133">Transmembrane helix</keyword>
<feature type="transmembrane region" description="Helical" evidence="1">
    <location>
        <begin position="198"/>
        <end position="216"/>
    </location>
</feature>
<evidence type="ECO:0000313" key="3">
    <source>
        <dbReference type="Proteomes" id="UP000297609"/>
    </source>
</evidence>
<gene>
    <name evidence="2" type="ORF">EHQ59_08225</name>
</gene>
<sequence length="432" mass="51562">MKSFGKFLPSFLIGSFVFYFLSERAIYRYQHMGAGVDIGLFENLFYNLSHTGEAFTSLGIDGQSHHYFSDHINWFIYPIGILYHYFSHAETLLILQALILSIPIFVLPTFGNQNSYKIIYPLLYALYVPIYWIQIFDFHPEVLWIPFFFFFFLFWKKQSKLWYVFFFLSLCTKEETTLIWIVFSFLIRDSHPKESRTIGIITILYMILSIFLLYYFNNQTEHYKLAHLERYVDPIGAITKYHLFPYLLLFLLFPFLFLPLRYPLSLCLFPYVLYSLGSQWEVNKTPFTHHSFITIPILFLSFIEEVESFSLPWKRTILSLSLLISIVLFFQFGPITKTYSYRKDFMNRQIKTDDVSILRSLFPGESIVSNVPQYLANRSEVYLFLPNKEYSAKYFVYYQGKDFPPYEKAPIGYEQSFHKENHILIFQHKKID</sequence>
<organism evidence="2 3">
    <name type="scientific">Leptospira kemamanensis</name>
    <dbReference type="NCBI Taxonomy" id="2484942"/>
    <lineage>
        <taxon>Bacteria</taxon>
        <taxon>Pseudomonadati</taxon>
        <taxon>Spirochaetota</taxon>
        <taxon>Spirochaetia</taxon>
        <taxon>Leptospirales</taxon>
        <taxon>Leptospiraceae</taxon>
        <taxon>Leptospira</taxon>
    </lineage>
</organism>
<feature type="transmembrane region" description="Helical" evidence="1">
    <location>
        <begin position="92"/>
        <end position="110"/>
    </location>
</feature>
<proteinExistence type="predicted"/>
<name>A0A4R9JSE1_9LEPT</name>
<keyword evidence="1" id="KW-0812">Transmembrane</keyword>
<dbReference type="RefSeq" id="WP_135619173.1">
    <property type="nucleotide sequence ID" value="NZ_RQGG01000020.1"/>
</dbReference>
<dbReference type="Pfam" id="PF09852">
    <property type="entry name" value="DUF2079"/>
    <property type="match status" value="1"/>
</dbReference>
<keyword evidence="3" id="KW-1185">Reference proteome</keyword>